<sequence>MPADTLPLNPPPPYHATDTNPTWPPTTLVLAGQSIHASTATAPSPPLYRLNRGIASLTHATAAVELTRVERTVLLTKGGREPTVRARPRDIYTLKHTRTRTAALTGGRLPAADSPRYYIEAVSRRRRGTVFGDLGCSSFGVPRFVEDGRQPPVFEIRQRRRRDGTY</sequence>
<gene>
    <name evidence="2" type="ORF">C8A01DRAFT_35065</name>
</gene>
<reference evidence="3" key="1">
    <citation type="journal article" date="2023" name="Mol. Phylogenet. Evol.">
        <title>Genome-scale phylogeny and comparative genomics of the fungal order Sordariales.</title>
        <authorList>
            <person name="Hensen N."/>
            <person name="Bonometti L."/>
            <person name="Westerberg I."/>
            <person name="Brannstrom I.O."/>
            <person name="Guillou S."/>
            <person name="Cros-Aarteil S."/>
            <person name="Calhoun S."/>
            <person name="Haridas S."/>
            <person name="Kuo A."/>
            <person name="Mondo S."/>
            <person name="Pangilinan J."/>
            <person name="Riley R."/>
            <person name="LaButti K."/>
            <person name="Andreopoulos B."/>
            <person name="Lipzen A."/>
            <person name="Chen C."/>
            <person name="Yan M."/>
            <person name="Daum C."/>
            <person name="Ng V."/>
            <person name="Clum A."/>
            <person name="Steindorff A."/>
            <person name="Ohm R.A."/>
            <person name="Martin F."/>
            <person name="Silar P."/>
            <person name="Natvig D.O."/>
            <person name="Lalanne C."/>
            <person name="Gautier V."/>
            <person name="Ament-Velasquez S.L."/>
            <person name="Kruys A."/>
            <person name="Hutchinson M.I."/>
            <person name="Powell A.J."/>
            <person name="Barry K."/>
            <person name="Miller A.N."/>
            <person name="Grigoriev I.V."/>
            <person name="Debuchy R."/>
            <person name="Gladieux P."/>
            <person name="Hiltunen Thoren M."/>
            <person name="Johannesson H."/>
        </authorList>
    </citation>
    <scope>NUCLEOTIDE SEQUENCE [LARGE SCALE GENOMIC DNA]</scope>
    <source>
        <strain evidence="3">CBS 284.82</strain>
    </source>
</reference>
<proteinExistence type="predicted"/>
<evidence type="ECO:0000313" key="2">
    <source>
        <dbReference type="EMBL" id="KAK4040893.1"/>
    </source>
</evidence>
<name>A0AAN6PH57_9PEZI</name>
<organism evidence="2 3">
    <name type="scientific">Parachaetomium inaequale</name>
    <dbReference type="NCBI Taxonomy" id="2588326"/>
    <lineage>
        <taxon>Eukaryota</taxon>
        <taxon>Fungi</taxon>
        <taxon>Dikarya</taxon>
        <taxon>Ascomycota</taxon>
        <taxon>Pezizomycotina</taxon>
        <taxon>Sordariomycetes</taxon>
        <taxon>Sordariomycetidae</taxon>
        <taxon>Sordariales</taxon>
        <taxon>Chaetomiaceae</taxon>
        <taxon>Parachaetomium</taxon>
    </lineage>
</organism>
<feature type="region of interest" description="Disordered" evidence="1">
    <location>
        <begin position="1"/>
        <end position="21"/>
    </location>
</feature>
<protein>
    <submittedName>
        <fullName evidence="2">Uncharacterized protein</fullName>
    </submittedName>
</protein>
<dbReference type="EMBL" id="MU854367">
    <property type="protein sequence ID" value="KAK4040893.1"/>
    <property type="molecule type" value="Genomic_DNA"/>
</dbReference>
<dbReference type="AlphaFoldDB" id="A0AAN6PH57"/>
<keyword evidence="3" id="KW-1185">Reference proteome</keyword>
<comment type="caution">
    <text evidence="2">The sequence shown here is derived from an EMBL/GenBank/DDBJ whole genome shotgun (WGS) entry which is preliminary data.</text>
</comment>
<dbReference type="Proteomes" id="UP001303115">
    <property type="component" value="Unassembled WGS sequence"/>
</dbReference>
<evidence type="ECO:0000256" key="1">
    <source>
        <dbReference type="SAM" id="MobiDB-lite"/>
    </source>
</evidence>
<evidence type="ECO:0000313" key="3">
    <source>
        <dbReference type="Proteomes" id="UP001303115"/>
    </source>
</evidence>
<accession>A0AAN6PH57</accession>